<keyword evidence="1" id="KW-0812">Transmembrane</keyword>
<name>A0A517WTY6_9PLAN</name>
<proteinExistence type="predicted"/>
<keyword evidence="3" id="KW-1185">Reference proteome</keyword>
<organism evidence="2 3">
    <name type="scientific">Gimesia aquarii</name>
    <dbReference type="NCBI Taxonomy" id="2527964"/>
    <lineage>
        <taxon>Bacteria</taxon>
        <taxon>Pseudomonadati</taxon>
        <taxon>Planctomycetota</taxon>
        <taxon>Planctomycetia</taxon>
        <taxon>Planctomycetales</taxon>
        <taxon>Planctomycetaceae</taxon>
        <taxon>Gimesia</taxon>
    </lineage>
</organism>
<accession>A0A517WTY6</accession>
<keyword evidence="1" id="KW-0472">Membrane</keyword>
<evidence type="ECO:0000313" key="2">
    <source>
        <dbReference type="EMBL" id="QDU08735.1"/>
    </source>
</evidence>
<protein>
    <submittedName>
        <fullName evidence="2">Uncharacterized protein</fullName>
    </submittedName>
</protein>
<evidence type="ECO:0000256" key="1">
    <source>
        <dbReference type="SAM" id="Phobius"/>
    </source>
</evidence>
<dbReference type="EMBL" id="CP037422">
    <property type="protein sequence ID" value="QDU08735.1"/>
    <property type="molecule type" value="Genomic_DNA"/>
</dbReference>
<reference evidence="2 3" key="1">
    <citation type="submission" date="2019-03" db="EMBL/GenBank/DDBJ databases">
        <title>Deep-cultivation of Planctomycetes and their phenomic and genomic characterization uncovers novel biology.</title>
        <authorList>
            <person name="Wiegand S."/>
            <person name="Jogler M."/>
            <person name="Boedeker C."/>
            <person name="Pinto D."/>
            <person name="Vollmers J."/>
            <person name="Rivas-Marin E."/>
            <person name="Kohn T."/>
            <person name="Peeters S.H."/>
            <person name="Heuer A."/>
            <person name="Rast P."/>
            <person name="Oberbeckmann S."/>
            <person name="Bunk B."/>
            <person name="Jeske O."/>
            <person name="Meyerdierks A."/>
            <person name="Storesund J.E."/>
            <person name="Kallscheuer N."/>
            <person name="Luecker S."/>
            <person name="Lage O.M."/>
            <person name="Pohl T."/>
            <person name="Merkel B.J."/>
            <person name="Hornburger P."/>
            <person name="Mueller R.-W."/>
            <person name="Bruemmer F."/>
            <person name="Labrenz M."/>
            <person name="Spormann A.M."/>
            <person name="Op den Camp H."/>
            <person name="Overmann J."/>
            <person name="Amann R."/>
            <person name="Jetten M.S.M."/>
            <person name="Mascher T."/>
            <person name="Medema M.H."/>
            <person name="Devos D.P."/>
            <person name="Kaster A.-K."/>
            <person name="Ovreas L."/>
            <person name="Rohde M."/>
            <person name="Galperin M.Y."/>
            <person name="Jogler C."/>
        </authorList>
    </citation>
    <scope>NUCLEOTIDE SEQUENCE [LARGE SCALE GENOMIC DNA]</scope>
    <source>
        <strain evidence="2 3">V202</strain>
    </source>
</reference>
<gene>
    <name evidence="2" type="ORF">V202x_21050</name>
</gene>
<feature type="transmembrane region" description="Helical" evidence="1">
    <location>
        <begin position="358"/>
        <end position="379"/>
    </location>
</feature>
<evidence type="ECO:0000313" key="3">
    <source>
        <dbReference type="Proteomes" id="UP000318384"/>
    </source>
</evidence>
<dbReference type="Proteomes" id="UP000318384">
    <property type="component" value="Chromosome"/>
</dbReference>
<dbReference type="RefSeq" id="WP_145173895.1">
    <property type="nucleotide sequence ID" value="NZ_CP037422.1"/>
</dbReference>
<keyword evidence="1" id="KW-1133">Transmembrane helix</keyword>
<sequence length="383" mass="43756">MFNNCVPGFIKLFLLLVILYLASFPGKDATAGNEAIEAEADAIEKRAYEALTSSYPGATYEAFIVYETPETGFKTEIEYSAYFDHKRLRLKKRFRHATSEKDSISTSDFSDDKGWTKPDYVIIKDDVIIIRNSEYEQGTYKDKQSMEGDFYANKQAFWPQFIGTALAPVWRMPQLSPRGFLNREDHTATKITEEDYNQLKTIRVDYTVQGKGNFSIWYCPAQNGLMVKIEGRTKTNTRLLETHVEIINKQWAPSIWFPKQIKYSWGSKGHEIEKETTEIQSFEVVEPNDEEFGYKGVELPIGAPIQDLTVASSEQLQIWTKDGARLMTKEEEAVGFPVAKESLPKKLENVKDKSGSRFTALIVLNLVVIAIVAVLFLFLRKRT</sequence>
<dbReference type="AlphaFoldDB" id="A0A517WTY6"/>